<dbReference type="PROSITE" id="PS51257">
    <property type="entry name" value="PROKAR_LIPOPROTEIN"/>
    <property type="match status" value="1"/>
</dbReference>
<dbReference type="RefSeq" id="WP_183655136.1">
    <property type="nucleotide sequence ID" value="NZ_JACIBV010000001.1"/>
</dbReference>
<dbReference type="Gene3D" id="1.10.4030.10">
    <property type="entry name" value="Porin chaperone SurA, peptide-binding domain"/>
    <property type="match status" value="1"/>
</dbReference>
<reference evidence="2 3" key="1">
    <citation type="submission" date="2020-08" db="EMBL/GenBank/DDBJ databases">
        <title>Sequencing the genomes of 1000 actinobacteria strains.</title>
        <authorList>
            <person name="Klenk H.-P."/>
        </authorList>
    </citation>
    <scope>NUCLEOTIDE SEQUENCE [LARGE SCALE GENOMIC DNA]</scope>
    <source>
        <strain evidence="2 3">DSM 44320</strain>
    </source>
</reference>
<dbReference type="SUPFAM" id="SSF109998">
    <property type="entry name" value="Triger factor/SurA peptide-binding domain-like"/>
    <property type="match status" value="1"/>
</dbReference>
<keyword evidence="3" id="KW-1185">Reference proteome</keyword>
<evidence type="ECO:0000256" key="1">
    <source>
        <dbReference type="SAM" id="SignalP"/>
    </source>
</evidence>
<feature type="signal peptide" evidence="1">
    <location>
        <begin position="1"/>
        <end position="26"/>
    </location>
</feature>
<name>A0A7W5YA48_9ACTN</name>
<evidence type="ECO:0000313" key="2">
    <source>
        <dbReference type="EMBL" id="MBB3730443.1"/>
    </source>
</evidence>
<dbReference type="AlphaFoldDB" id="A0A7W5YA48"/>
<keyword evidence="2" id="KW-0413">Isomerase</keyword>
<protein>
    <submittedName>
        <fullName evidence="2">Peptidyl-prolyl cis-trans isomerase SurA</fullName>
        <ecNumber evidence="2">5.2.1.8</ecNumber>
    </submittedName>
</protein>
<proteinExistence type="predicted"/>
<dbReference type="GeneID" id="95392589"/>
<feature type="chain" id="PRO_5031346922" evidence="1">
    <location>
        <begin position="27"/>
        <end position="196"/>
    </location>
</feature>
<dbReference type="EMBL" id="JACIBV010000001">
    <property type="protein sequence ID" value="MBB3730443.1"/>
    <property type="molecule type" value="Genomic_DNA"/>
</dbReference>
<dbReference type="Pfam" id="PF13624">
    <property type="entry name" value="SurA_N_3"/>
    <property type="match status" value="1"/>
</dbReference>
<evidence type="ECO:0000313" key="3">
    <source>
        <dbReference type="Proteomes" id="UP000579945"/>
    </source>
</evidence>
<keyword evidence="1" id="KW-0732">Signal</keyword>
<organism evidence="2 3">
    <name type="scientific">Nonomuraea dietziae</name>
    <dbReference type="NCBI Taxonomy" id="65515"/>
    <lineage>
        <taxon>Bacteria</taxon>
        <taxon>Bacillati</taxon>
        <taxon>Actinomycetota</taxon>
        <taxon>Actinomycetes</taxon>
        <taxon>Streptosporangiales</taxon>
        <taxon>Streptosporangiaceae</taxon>
        <taxon>Nonomuraea</taxon>
    </lineage>
</organism>
<dbReference type="InterPro" id="IPR027304">
    <property type="entry name" value="Trigger_fact/SurA_dom_sf"/>
</dbReference>
<dbReference type="EC" id="5.2.1.8" evidence="2"/>
<comment type="caution">
    <text evidence="2">The sequence shown here is derived from an EMBL/GenBank/DDBJ whole genome shotgun (WGS) entry which is preliminary data.</text>
</comment>
<dbReference type="GO" id="GO:0003755">
    <property type="term" value="F:peptidyl-prolyl cis-trans isomerase activity"/>
    <property type="evidence" value="ECO:0007669"/>
    <property type="project" value="UniProtKB-EC"/>
</dbReference>
<gene>
    <name evidence="2" type="ORF">FHR33_006303</name>
</gene>
<sequence>MKSIRMAVAVAALGVAVSACSSPVQAGSAAVVGNERISASDLNTNVKQLESALAKAQIPQSQLGLPVTQYALLQMVNVVQFRQLASKAGAKVTDGEIDQLIASQGGLAALEKQTLAQGVPPAYTREWLGTSIAINKMMQQYGGGTDEAARQRGQQKLIEQAAAIKVTYSPRYGTFDPQKGFVDAGRFGKPTSAAQG</sequence>
<accession>A0A7W5YA48</accession>
<dbReference type="Proteomes" id="UP000579945">
    <property type="component" value="Unassembled WGS sequence"/>
</dbReference>